<name>A0ABW0KQI7_9BACT</name>
<evidence type="ECO:0000259" key="3">
    <source>
        <dbReference type="Pfam" id="PF07583"/>
    </source>
</evidence>
<proteinExistence type="predicted"/>
<dbReference type="SUPFAM" id="SSF46626">
    <property type="entry name" value="Cytochrome c"/>
    <property type="match status" value="1"/>
</dbReference>
<evidence type="ECO:0000259" key="5">
    <source>
        <dbReference type="Pfam" id="PF07635"/>
    </source>
</evidence>
<feature type="compositionally biased region" description="Basic and acidic residues" evidence="1">
    <location>
        <begin position="65"/>
        <end position="78"/>
    </location>
</feature>
<keyword evidence="2" id="KW-0732">Signal</keyword>
<gene>
    <name evidence="6" type="ORF">ACFQDI_08390</name>
</gene>
<feature type="domain" description="Cytochrome C Planctomycete-type" evidence="5">
    <location>
        <begin position="38"/>
        <end position="101"/>
    </location>
</feature>
<feature type="signal peptide" evidence="2">
    <location>
        <begin position="1"/>
        <end position="19"/>
    </location>
</feature>
<keyword evidence="7" id="KW-1185">Reference proteome</keyword>
<evidence type="ECO:0000256" key="1">
    <source>
        <dbReference type="SAM" id="MobiDB-lite"/>
    </source>
</evidence>
<evidence type="ECO:0000313" key="6">
    <source>
        <dbReference type="EMBL" id="MFC5454867.1"/>
    </source>
</evidence>
<evidence type="ECO:0000256" key="2">
    <source>
        <dbReference type="SAM" id="SignalP"/>
    </source>
</evidence>
<sequence length="944" mass="105617">MTTSQIFFISLLAASSLHAEDAEALFVRRVWPLFQEKCLACHGNDETKIKGGYDMRTQESAMKGGESEKKSIIPGRPEDSPLYLASTRQHADDWEPMPPKEADKLYAEQLGWIKNWIEGGAPWPDEAKRSTIAKANAEKWSAEDGIVVKTSGALSPEWAGRRYKPEGLWAYQPVKKPAVPAGQHPIDFLLAVKDPAPAADPRTFIRRATFDLTGLPPTPEEVEAFTAAYSKDPASSIHQLINRLLDSPHYGERMARHWLDVTRYADSSGFANDYERGNAWRYRDYVVRSFNADKPYDQFIKEQIAGDEMQESGAGTPARNSQNPELLIATGFLRMGPWELTGMEVAKIARQRFLDDVTNSVGETFLAHSLQCARCHDHKFDPVPTHDYYAIQACFGTTQLVERPAPFLPVENTTGFEEKKYLEARRDEHLAMLARLDEKMLANAAKWYAEKKLDPAAWDKAVTSARAFIAGGGKMKKGRSFTGVFETARAALQKQNLPEDQYPPKLVGFAPEDFGNERVARKGLERLKWELERYEPFAFSVYDGLTPQVVSVYQPIRMPQNPMANGELEKTAILGGGDPFSPTLPVKPGVLSVLSSIEFPDAITGRRTALANWIASRDNPLTTRVIVNRLWLWHFGQAIAGNPNNFGSTGKKPTHPALLDWLAATLVEKNWSIKEMHRLIMTSAAYQRSSGFKGKLNREDAEKSYAVFKPRRLMAEELRDAMLSITGELNPTLGGIPNRPEINIEVAMQPRQVMGTFAAAWVPNALPAQRHRRSLYALKIRGLRDPFMEVFNEPAPDFSCEAREVSTVTPQVFSLFNGQASYSRALALAHRVLQEKTPDAITRIFQLTYGRAPSAEEKAACTAHWQAMQKKQTGLTFPQSSPPLTVKRDAVEENTGEKFSFQEKLPAYADFVPDLQPADVDARTRALADVCLALLNSNEFAYLY</sequence>
<accession>A0ABW0KQI7</accession>
<dbReference type="InterPro" id="IPR036909">
    <property type="entry name" value="Cyt_c-like_dom_sf"/>
</dbReference>
<dbReference type="Pfam" id="PF07587">
    <property type="entry name" value="PSD1"/>
    <property type="match status" value="1"/>
</dbReference>
<comment type="caution">
    <text evidence="6">The sequence shown here is derived from an EMBL/GenBank/DDBJ whole genome shotgun (WGS) entry which is preliminary data.</text>
</comment>
<feature type="domain" description="DUF1549" evidence="3">
    <location>
        <begin position="194"/>
        <end position="398"/>
    </location>
</feature>
<feature type="domain" description="DUF1553" evidence="4">
    <location>
        <begin position="606"/>
        <end position="864"/>
    </location>
</feature>
<organism evidence="6 7">
    <name type="scientific">Prosthecobacter fluviatilis</name>
    <dbReference type="NCBI Taxonomy" id="445931"/>
    <lineage>
        <taxon>Bacteria</taxon>
        <taxon>Pseudomonadati</taxon>
        <taxon>Verrucomicrobiota</taxon>
        <taxon>Verrucomicrobiia</taxon>
        <taxon>Verrucomicrobiales</taxon>
        <taxon>Verrucomicrobiaceae</taxon>
        <taxon>Prosthecobacter</taxon>
    </lineage>
</organism>
<reference evidence="7" key="1">
    <citation type="journal article" date="2019" name="Int. J. Syst. Evol. Microbiol.">
        <title>The Global Catalogue of Microorganisms (GCM) 10K type strain sequencing project: providing services to taxonomists for standard genome sequencing and annotation.</title>
        <authorList>
            <consortium name="The Broad Institute Genomics Platform"/>
            <consortium name="The Broad Institute Genome Sequencing Center for Infectious Disease"/>
            <person name="Wu L."/>
            <person name="Ma J."/>
        </authorList>
    </citation>
    <scope>NUCLEOTIDE SEQUENCE [LARGE SCALE GENOMIC DNA]</scope>
    <source>
        <strain evidence="7">CGMCC 4.1469</strain>
    </source>
</reference>
<dbReference type="Pfam" id="PF07635">
    <property type="entry name" value="PSCyt1"/>
    <property type="match status" value="1"/>
</dbReference>
<feature type="region of interest" description="Disordered" evidence="1">
    <location>
        <begin position="58"/>
        <end position="78"/>
    </location>
</feature>
<dbReference type="PANTHER" id="PTHR35889:SF3">
    <property type="entry name" value="F-BOX DOMAIN-CONTAINING PROTEIN"/>
    <property type="match status" value="1"/>
</dbReference>
<dbReference type="RefSeq" id="WP_377165384.1">
    <property type="nucleotide sequence ID" value="NZ_JBHSMQ010000002.1"/>
</dbReference>
<dbReference type="InterPro" id="IPR011429">
    <property type="entry name" value="Cyt_c_Planctomycete-type"/>
</dbReference>
<feature type="chain" id="PRO_5047382305" evidence="2">
    <location>
        <begin position="20"/>
        <end position="944"/>
    </location>
</feature>
<dbReference type="Proteomes" id="UP001596052">
    <property type="component" value="Unassembled WGS sequence"/>
</dbReference>
<evidence type="ECO:0000313" key="7">
    <source>
        <dbReference type="Proteomes" id="UP001596052"/>
    </source>
</evidence>
<dbReference type="Pfam" id="PF07583">
    <property type="entry name" value="PSCyt2"/>
    <property type="match status" value="1"/>
</dbReference>
<protein>
    <submittedName>
        <fullName evidence="6">PSD1 and planctomycete cytochrome C domain-containing protein</fullName>
    </submittedName>
</protein>
<dbReference type="PANTHER" id="PTHR35889">
    <property type="entry name" value="CYCLOINULO-OLIGOSACCHARIDE FRUCTANOTRANSFERASE-RELATED"/>
    <property type="match status" value="1"/>
</dbReference>
<dbReference type="EMBL" id="JBHSMQ010000002">
    <property type="protein sequence ID" value="MFC5454867.1"/>
    <property type="molecule type" value="Genomic_DNA"/>
</dbReference>
<dbReference type="InterPro" id="IPR011444">
    <property type="entry name" value="DUF1549"/>
</dbReference>
<evidence type="ECO:0000259" key="4">
    <source>
        <dbReference type="Pfam" id="PF07587"/>
    </source>
</evidence>
<dbReference type="InterPro" id="IPR022655">
    <property type="entry name" value="DUF1553"/>
</dbReference>